<evidence type="ECO:0008006" key="10">
    <source>
        <dbReference type="Google" id="ProtNLM"/>
    </source>
</evidence>
<dbReference type="InterPro" id="IPR036396">
    <property type="entry name" value="Cyt_P450_sf"/>
</dbReference>
<dbReference type="PANTHER" id="PTHR24298:SF800">
    <property type="entry name" value="CYTOCHROME P450 89A2-RELATED"/>
    <property type="match status" value="1"/>
</dbReference>
<keyword evidence="7" id="KW-0560">Oxidoreductase</keyword>
<dbReference type="GO" id="GO:0016709">
    <property type="term" value="F:oxidoreductase activity, acting on paired donors, with incorporation or reduction of molecular oxygen, NAD(P)H as one donor, and incorporation of one atom of oxygen"/>
    <property type="evidence" value="ECO:0007669"/>
    <property type="project" value="TreeGrafter"/>
</dbReference>
<dbReference type="Proteomes" id="UP001141806">
    <property type="component" value="Unassembled WGS sequence"/>
</dbReference>
<evidence type="ECO:0000313" key="8">
    <source>
        <dbReference type="EMBL" id="KAJ4971055.1"/>
    </source>
</evidence>
<evidence type="ECO:0000256" key="2">
    <source>
        <dbReference type="ARBA" id="ARBA00022692"/>
    </source>
</evidence>
<dbReference type="PROSITE" id="PS00086">
    <property type="entry name" value="CYTOCHROME_P450"/>
    <property type="match status" value="1"/>
</dbReference>
<dbReference type="GO" id="GO:0016020">
    <property type="term" value="C:membrane"/>
    <property type="evidence" value="ECO:0007669"/>
    <property type="project" value="UniProtKB-SubCell"/>
</dbReference>
<accession>A0A9Q0QTA4</accession>
<dbReference type="InterPro" id="IPR001128">
    <property type="entry name" value="Cyt_P450"/>
</dbReference>
<comment type="subcellular location">
    <subcellularLocation>
        <location evidence="1">Membrane</location>
        <topology evidence="1">Single-pass membrane protein</topology>
    </subcellularLocation>
</comment>
<keyword evidence="9" id="KW-1185">Reference proteome</keyword>
<keyword evidence="7" id="KW-0503">Monooxygenase</keyword>
<keyword evidence="4" id="KW-1133">Transmembrane helix</keyword>
<evidence type="ECO:0000313" key="9">
    <source>
        <dbReference type="Proteomes" id="UP001141806"/>
    </source>
</evidence>
<name>A0A9Q0QTA4_9MAGN</name>
<evidence type="ECO:0000256" key="1">
    <source>
        <dbReference type="ARBA" id="ARBA00004167"/>
    </source>
</evidence>
<evidence type="ECO:0000256" key="4">
    <source>
        <dbReference type="ARBA" id="ARBA00022989"/>
    </source>
</evidence>
<comment type="cofactor">
    <cofactor evidence="6">
        <name>heme</name>
        <dbReference type="ChEBI" id="CHEBI:30413"/>
    </cofactor>
</comment>
<gene>
    <name evidence="8" type="ORF">NE237_004154</name>
</gene>
<keyword evidence="3 6" id="KW-0479">Metal-binding</keyword>
<dbReference type="SUPFAM" id="SSF48264">
    <property type="entry name" value="Cytochrome P450"/>
    <property type="match status" value="1"/>
</dbReference>
<comment type="caution">
    <text evidence="8">The sequence shown here is derived from an EMBL/GenBank/DDBJ whole genome shotgun (WGS) entry which is preliminary data.</text>
</comment>
<evidence type="ECO:0000256" key="7">
    <source>
        <dbReference type="RuleBase" id="RU000461"/>
    </source>
</evidence>
<protein>
    <recommendedName>
        <fullName evidence="10">Cytochrome P450</fullName>
    </recommendedName>
</protein>
<dbReference type="GO" id="GO:0005506">
    <property type="term" value="F:iron ion binding"/>
    <property type="evidence" value="ECO:0007669"/>
    <property type="project" value="InterPro"/>
</dbReference>
<dbReference type="InterPro" id="IPR017972">
    <property type="entry name" value="Cyt_P450_CS"/>
</dbReference>
<dbReference type="PRINTS" id="PR00385">
    <property type="entry name" value="P450"/>
</dbReference>
<reference evidence="8" key="1">
    <citation type="journal article" date="2023" name="Plant J.">
        <title>The genome of the king protea, Protea cynaroides.</title>
        <authorList>
            <person name="Chang J."/>
            <person name="Duong T.A."/>
            <person name="Schoeman C."/>
            <person name="Ma X."/>
            <person name="Roodt D."/>
            <person name="Barker N."/>
            <person name="Li Z."/>
            <person name="Van de Peer Y."/>
            <person name="Mizrachi E."/>
        </authorList>
    </citation>
    <scope>NUCLEOTIDE SEQUENCE</scope>
    <source>
        <tissue evidence="8">Young leaves</tissue>
    </source>
</reference>
<dbReference type="InterPro" id="IPR051103">
    <property type="entry name" value="Plant_metabolite_P450s"/>
</dbReference>
<comment type="similarity">
    <text evidence="7">Belongs to the cytochrome P450 family.</text>
</comment>
<evidence type="ECO:0000256" key="5">
    <source>
        <dbReference type="ARBA" id="ARBA00023136"/>
    </source>
</evidence>
<dbReference type="CDD" id="cd11075">
    <property type="entry name" value="CYP77_89"/>
    <property type="match status" value="1"/>
</dbReference>
<dbReference type="PANTHER" id="PTHR24298">
    <property type="entry name" value="FLAVONOID 3'-MONOOXYGENASE-RELATED"/>
    <property type="match status" value="1"/>
</dbReference>
<evidence type="ECO:0000256" key="3">
    <source>
        <dbReference type="ARBA" id="ARBA00022723"/>
    </source>
</evidence>
<evidence type="ECO:0000256" key="6">
    <source>
        <dbReference type="PIRSR" id="PIRSR602401-1"/>
    </source>
</evidence>
<keyword evidence="5" id="KW-0472">Membrane</keyword>
<keyword evidence="6 7" id="KW-0408">Iron</keyword>
<dbReference type="OrthoDB" id="1470350at2759"/>
<dbReference type="Pfam" id="PF00067">
    <property type="entry name" value="p450"/>
    <property type="match status" value="1"/>
</dbReference>
<dbReference type="AlphaFoldDB" id="A0A9Q0QTA4"/>
<dbReference type="GO" id="GO:0020037">
    <property type="term" value="F:heme binding"/>
    <property type="evidence" value="ECO:0007669"/>
    <property type="project" value="InterPro"/>
</dbReference>
<dbReference type="InterPro" id="IPR002401">
    <property type="entry name" value="Cyt_P450_E_grp-I"/>
</dbReference>
<organism evidence="8 9">
    <name type="scientific">Protea cynaroides</name>
    <dbReference type="NCBI Taxonomy" id="273540"/>
    <lineage>
        <taxon>Eukaryota</taxon>
        <taxon>Viridiplantae</taxon>
        <taxon>Streptophyta</taxon>
        <taxon>Embryophyta</taxon>
        <taxon>Tracheophyta</taxon>
        <taxon>Spermatophyta</taxon>
        <taxon>Magnoliopsida</taxon>
        <taxon>Proteales</taxon>
        <taxon>Proteaceae</taxon>
        <taxon>Protea</taxon>
    </lineage>
</organism>
<sequence>MDTESTLRDLCKTYGPIITFRIGSSTSIFIAGHAVAHEALIQKGAAFSHRPGPVTPSCIFDNSYLDVGSSSGKRWTLIRRNIASVVLIPSRYKAFGGARRWVLQVLNDSLANHVKSGEPVPMLDRFGYAIFCLLLYLCFGEALDGKIIREIMETEKGKLARFNLLGVFALFPRLGKFVFKKNWNEMLELRQKQLSVLLPLIEASRERRGNIKQDKIDDTSFVSYINSLFDLEIKEEGGRKLANREIATLISEVLDAGSDTTTTTFEWIMAHLVKNPEMQEKVYSEVVGVSGLTEEIKEEDLEKMSYLRGVVLEGLRLHPPIHFLLPRVVTEDIVVSGYLIPKDARVNFLVAEFGWDPKVWKDPMEFKPERFMAGDEHEEFDLTSTKELKMMPFSAGRRICPGYGLGTLHLEYFLANVIRDYKWTPVEGDDVDMTEKMEFACVMKHSLKVNLTPRIK</sequence>
<feature type="binding site" description="axial binding residue" evidence="6">
    <location>
        <position position="400"/>
    </location>
    <ligand>
        <name>heme</name>
        <dbReference type="ChEBI" id="CHEBI:30413"/>
    </ligand>
    <ligandPart>
        <name>Fe</name>
        <dbReference type="ChEBI" id="CHEBI:18248"/>
    </ligandPart>
</feature>
<keyword evidence="6 7" id="KW-0349">Heme</keyword>
<keyword evidence="2" id="KW-0812">Transmembrane</keyword>
<dbReference type="Gene3D" id="1.10.630.10">
    <property type="entry name" value="Cytochrome P450"/>
    <property type="match status" value="1"/>
</dbReference>
<proteinExistence type="inferred from homology"/>
<dbReference type="PRINTS" id="PR00463">
    <property type="entry name" value="EP450I"/>
</dbReference>
<dbReference type="EMBL" id="JAMYWD010000005">
    <property type="protein sequence ID" value="KAJ4971055.1"/>
    <property type="molecule type" value="Genomic_DNA"/>
</dbReference>